<sequence length="156" mass="17701">MSLRDVIEHVHIQVPVVSSDMLKVVLSSHNDKRIIQQRIVRALVPITFRKYCLDLEKCDASESPNQCCTVFIYEGAISVCEAIDTALHVPSCPVMDLWWILFTGGQEETSLTGKDLRKMMKRDEEREEMKGFCDSLSSTESPCSLNDNTKIWICSS</sequence>
<dbReference type="Proteomes" id="UP000887581">
    <property type="component" value="Unplaced"/>
</dbReference>
<proteinExistence type="predicted"/>
<keyword evidence="1" id="KW-1185">Reference proteome</keyword>
<evidence type="ECO:0000313" key="1">
    <source>
        <dbReference type="Proteomes" id="UP000887581"/>
    </source>
</evidence>
<dbReference type="AlphaFoldDB" id="A0A915PTE4"/>
<organism evidence="1 2">
    <name type="scientific">Setaria digitata</name>
    <dbReference type="NCBI Taxonomy" id="48799"/>
    <lineage>
        <taxon>Eukaryota</taxon>
        <taxon>Metazoa</taxon>
        <taxon>Ecdysozoa</taxon>
        <taxon>Nematoda</taxon>
        <taxon>Chromadorea</taxon>
        <taxon>Rhabditida</taxon>
        <taxon>Spirurina</taxon>
        <taxon>Spiruromorpha</taxon>
        <taxon>Filarioidea</taxon>
        <taxon>Setariidae</taxon>
        <taxon>Setaria</taxon>
    </lineage>
</organism>
<reference evidence="2" key="1">
    <citation type="submission" date="2022-11" db="UniProtKB">
        <authorList>
            <consortium name="WormBaseParasite"/>
        </authorList>
    </citation>
    <scope>IDENTIFICATION</scope>
</reference>
<accession>A0A915PTE4</accession>
<name>A0A915PTE4_9BILA</name>
<dbReference type="WBParaSite" id="sdigi.contig4.g587.t1">
    <property type="protein sequence ID" value="sdigi.contig4.g587.t1"/>
    <property type="gene ID" value="sdigi.contig4.g587"/>
</dbReference>
<evidence type="ECO:0000313" key="2">
    <source>
        <dbReference type="WBParaSite" id="sdigi.contig4.g587.t1"/>
    </source>
</evidence>
<protein>
    <submittedName>
        <fullName evidence="2">Uncharacterized protein</fullName>
    </submittedName>
</protein>